<protein>
    <submittedName>
        <fullName evidence="2">Uncharacterized protein</fullName>
    </submittedName>
</protein>
<evidence type="ECO:0000256" key="1">
    <source>
        <dbReference type="SAM" id="MobiDB-lite"/>
    </source>
</evidence>
<dbReference type="Proteomes" id="UP000030645">
    <property type="component" value="Unassembled WGS sequence"/>
</dbReference>
<dbReference type="eggNOG" id="ENOG502SCKM">
    <property type="taxonomic scope" value="Eukaryota"/>
</dbReference>
<sequence>MASGKANIGDLEACTSSNQVNLQEKKPNTKGTTSSDLEKALAKRALLGSRHRQTGGRRISSNAARLLPSRLSKVSLAEDAED</sequence>
<feature type="region of interest" description="Disordered" evidence="1">
    <location>
        <begin position="1"/>
        <end position="37"/>
    </location>
</feature>
<proteinExistence type="predicted"/>
<gene>
    <name evidence="2" type="ORF">L484_007750</name>
</gene>
<evidence type="ECO:0000313" key="2">
    <source>
        <dbReference type="EMBL" id="EXB55754.1"/>
    </source>
</evidence>
<evidence type="ECO:0000313" key="3">
    <source>
        <dbReference type="Proteomes" id="UP000030645"/>
    </source>
</evidence>
<dbReference type="EMBL" id="KE344264">
    <property type="protein sequence ID" value="EXB55754.1"/>
    <property type="molecule type" value="Genomic_DNA"/>
</dbReference>
<organism evidence="2 3">
    <name type="scientific">Morus notabilis</name>
    <dbReference type="NCBI Taxonomy" id="981085"/>
    <lineage>
        <taxon>Eukaryota</taxon>
        <taxon>Viridiplantae</taxon>
        <taxon>Streptophyta</taxon>
        <taxon>Embryophyta</taxon>
        <taxon>Tracheophyta</taxon>
        <taxon>Spermatophyta</taxon>
        <taxon>Magnoliopsida</taxon>
        <taxon>eudicotyledons</taxon>
        <taxon>Gunneridae</taxon>
        <taxon>Pentapetalae</taxon>
        <taxon>rosids</taxon>
        <taxon>fabids</taxon>
        <taxon>Rosales</taxon>
        <taxon>Moraceae</taxon>
        <taxon>Moreae</taxon>
        <taxon>Morus</taxon>
    </lineage>
</organism>
<dbReference type="AlphaFoldDB" id="W9QVY7"/>
<accession>W9QVY7</accession>
<keyword evidence="3" id="KW-1185">Reference proteome</keyword>
<name>W9QVY7_9ROSA</name>
<reference evidence="3" key="1">
    <citation type="submission" date="2013-01" db="EMBL/GenBank/DDBJ databases">
        <title>Draft Genome Sequence of a Mulberry Tree, Morus notabilis C.K. Schneid.</title>
        <authorList>
            <person name="He N."/>
            <person name="Zhao S."/>
        </authorList>
    </citation>
    <scope>NUCLEOTIDE SEQUENCE</scope>
</reference>